<dbReference type="KEGG" id="bgv:CAL12_04580"/>
<dbReference type="Gene3D" id="3.10.20.410">
    <property type="match status" value="1"/>
</dbReference>
<evidence type="ECO:0008006" key="16">
    <source>
        <dbReference type="Google" id="ProtNLM"/>
    </source>
</evidence>
<name>A0A1W6YGE3_9BORD</name>
<dbReference type="AlphaFoldDB" id="A0A1W6YGE3"/>
<keyword evidence="3 9" id="KW-0813">Transport</keyword>
<dbReference type="SUPFAM" id="SSF141729">
    <property type="entry name" value="FimD N-terminal domain-like"/>
    <property type="match status" value="1"/>
</dbReference>
<dbReference type="InterPro" id="IPR000015">
    <property type="entry name" value="Fimb_usher"/>
</dbReference>
<comment type="subcellular location">
    <subcellularLocation>
        <location evidence="1 9">Cell outer membrane</location>
        <topology evidence="1 9">Multi-pass membrane protein</topology>
    </subcellularLocation>
</comment>
<evidence type="ECO:0000256" key="11">
    <source>
        <dbReference type="SAM" id="SignalP"/>
    </source>
</evidence>
<feature type="chain" id="PRO_5012619555" description="Fimbrial assembly protein" evidence="11">
    <location>
        <begin position="29"/>
        <end position="900"/>
    </location>
</feature>
<protein>
    <recommendedName>
        <fullName evidence="16">Fimbrial assembly protein</fullName>
    </recommendedName>
</protein>
<dbReference type="GO" id="GO:0015473">
    <property type="term" value="F:fimbrial usher porin activity"/>
    <property type="evidence" value="ECO:0007669"/>
    <property type="project" value="InterPro"/>
</dbReference>
<evidence type="ECO:0000259" key="12">
    <source>
        <dbReference type="Pfam" id="PF13953"/>
    </source>
</evidence>
<evidence type="ECO:0000256" key="5">
    <source>
        <dbReference type="ARBA" id="ARBA00022692"/>
    </source>
</evidence>
<dbReference type="EMBL" id="CP021108">
    <property type="protein sequence ID" value="ARP80176.1"/>
    <property type="molecule type" value="Genomic_DNA"/>
</dbReference>
<dbReference type="Gene3D" id="2.60.40.2070">
    <property type="match status" value="1"/>
</dbReference>
<evidence type="ECO:0000256" key="6">
    <source>
        <dbReference type="ARBA" id="ARBA00022729"/>
    </source>
</evidence>
<proteinExistence type="inferred from homology"/>
<evidence type="ECO:0000313" key="15">
    <source>
        <dbReference type="Proteomes" id="UP000194151"/>
    </source>
</evidence>
<reference evidence="14 15" key="1">
    <citation type="submission" date="2017-05" db="EMBL/GenBank/DDBJ databases">
        <title>Complete and WGS of Bordetella genogroups.</title>
        <authorList>
            <person name="Spilker T."/>
            <person name="LiPuma J."/>
        </authorList>
    </citation>
    <scope>NUCLEOTIDE SEQUENCE [LARGE SCALE GENOMIC DNA]</scope>
    <source>
        <strain evidence="14 15">AU19157</strain>
    </source>
</reference>
<dbReference type="Pfam" id="PF00577">
    <property type="entry name" value="Usher"/>
    <property type="match status" value="1"/>
</dbReference>
<dbReference type="Gene3D" id="2.60.40.3110">
    <property type="match status" value="1"/>
</dbReference>
<dbReference type="PANTHER" id="PTHR30451">
    <property type="entry name" value="OUTER MEMBRANE USHER PROTEIN"/>
    <property type="match status" value="1"/>
</dbReference>
<dbReference type="InterPro" id="IPR042186">
    <property type="entry name" value="FimD_plug_dom"/>
</dbReference>
<evidence type="ECO:0000256" key="7">
    <source>
        <dbReference type="ARBA" id="ARBA00023136"/>
    </source>
</evidence>
<dbReference type="Pfam" id="PF13953">
    <property type="entry name" value="PapC_C"/>
    <property type="match status" value="1"/>
</dbReference>
<dbReference type="InterPro" id="IPR025949">
    <property type="entry name" value="PapC-like_C"/>
</dbReference>
<dbReference type="PROSITE" id="PS01151">
    <property type="entry name" value="FIMBRIAL_USHER"/>
    <property type="match status" value="1"/>
</dbReference>
<organism evidence="14 15">
    <name type="scientific">Bordetella genomosp. 8</name>
    <dbReference type="NCBI Taxonomy" id="1416806"/>
    <lineage>
        <taxon>Bacteria</taxon>
        <taxon>Pseudomonadati</taxon>
        <taxon>Pseudomonadota</taxon>
        <taxon>Betaproteobacteria</taxon>
        <taxon>Burkholderiales</taxon>
        <taxon>Alcaligenaceae</taxon>
        <taxon>Bordetella</taxon>
    </lineage>
</organism>
<keyword evidence="9" id="KW-1029">Fimbrium biogenesis</keyword>
<comment type="similarity">
    <text evidence="2 9">Belongs to the fimbrial export usher family.</text>
</comment>
<keyword evidence="5 9" id="KW-0812">Transmembrane</keyword>
<evidence type="ECO:0000256" key="10">
    <source>
        <dbReference type="SAM" id="MobiDB-lite"/>
    </source>
</evidence>
<dbReference type="FunFam" id="2.60.40.3110:FF:000001">
    <property type="entry name" value="Putative fimbrial outer membrane usher"/>
    <property type="match status" value="1"/>
</dbReference>
<dbReference type="Gene3D" id="2.60.40.2610">
    <property type="entry name" value="Outer membrane usher protein FimD, plug domain"/>
    <property type="match status" value="1"/>
</dbReference>
<gene>
    <name evidence="14" type="ORF">CAL12_04580</name>
</gene>
<feature type="region of interest" description="Disordered" evidence="10">
    <location>
        <begin position="875"/>
        <end position="900"/>
    </location>
</feature>
<evidence type="ECO:0000313" key="14">
    <source>
        <dbReference type="EMBL" id="ARP80176.1"/>
    </source>
</evidence>
<dbReference type="InterPro" id="IPR025885">
    <property type="entry name" value="PapC_N"/>
</dbReference>
<dbReference type="InterPro" id="IPR018030">
    <property type="entry name" value="Fimbrial_membr_usher_CS"/>
</dbReference>
<sequence>MRCDRTNQHIAAIIVASGCTIAAPVALADAPTAVDGDAAVQFDPTFLPGNSIDVSRFERGNIVLPGIYTVELYVNDQPLARRDVRFVPQQGSAGAQPCLTRALLQASGVDMRRLESSLSDQQEGQDEKIGAEECVDLSNRIPDAAVHYDAGEQQLTLSIPQAALRHTARGEVDPSLWSDGVPAGLLRYDANIYRTQGNDLDNDSGYLGLMAGLNLGGWRFRQRSALNYNKYSQTQYGYDDHDRAGKKDHTSFEYQSIETYAQHDVTAWKSTFTVGDSTTNGELFDSFSLRGVQLASDDRMYPNSLRGYAPVLHGVARSNAKVEVRQNGNVIYQTTVAPGAFTIDDLNPTGYGGDLEVTVTEADGSRHTFSAPYASVPQLLRPGRSRYSVAFGQYRSRYQDGPEPYVGQLLYQRGLSDLFTGYTGALGADNYAAVLVGSALNTYWGAFALDLTAARAQLPEHVNRMGQSWRLSYAKILPQTDTSLTLAAYRYSTSGYYSFTDAMQARQATHSDWDDEWYDNDYRARDRLQLNISQRVGANSSLYAMGMVTSYWTDRSRDMQFQVGYSTDFSWGQLGVSVQRTRNAYGAQDNQVYASLSIPFGRQVAQSPLFSSLTTSVMHDTRGDTTLQSSASGTAGANNAWSYGLNGNYTDQSADRTTSLGGNVAYTGGQGAVSASASQGEGVSQYSLNGSGSLILHAGGLTFGQAMSPDASVALIEADGAAGAIVTNAAGVVVDGRGYAVVPYLTPYQVNTLELDPQGLSDDVELKSTSQDVVPRAGTVVRATFETQLGAPLILHVRKGDGQVVPMGADVFDSQGRQVGVVGQGGMLFARGVPDRGTLTVRWGSDAGAECALPYQRAQGNAGIALACTPGADRRQADSLKGGTHAQSGNAQTAALPVHY</sequence>
<dbReference type="PANTHER" id="PTHR30451:SF20">
    <property type="entry name" value="FIMBRIAE USHER"/>
    <property type="match status" value="1"/>
</dbReference>
<keyword evidence="6 11" id="KW-0732">Signal</keyword>
<feature type="signal peptide" evidence="11">
    <location>
        <begin position="1"/>
        <end position="28"/>
    </location>
</feature>
<dbReference type="InterPro" id="IPR037224">
    <property type="entry name" value="PapC_N_sf"/>
</dbReference>
<evidence type="ECO:0000256" key="8">
    <source>
        <dbReference type="ARBA" id="ARBA00023237"/>
    </source>
</evidence>
<dbReference type="OrthoDB" id="6554712at2"/>
<feature type="domain" description="PapC-like C-terminal" evidence="12">
    <location>
        <begin position="795"/>
        <end position="856"/>
    </location>
</feature>
<keyword evidence="7 9" id="KW-0472">Membrane</keyword>
<keyword evidence="4" id="KW-1134">Transmembrane beta strand</keyword>
<evidence type="ECO:0000256" key="9">
    <source>
        <dbReference type="RuleBase" id="RU003884"/>
    </source>
</evidence>
<keyword evidence="15" id="KW-1185">Reference proteome</keyword>
<evidence type="ECO:0000259" key="13">
    <source>
        <dbReference type="Pfam" id="PF13954"/>
    </source>
</evidence>
<keyword evidence="8 9" id="KW-0998">Cell outer membrane</keyword>
<dbReference type="PROSITE" id="PS51257">
    <property type="entry name" value="PROKAR_LIPOPROTEIN"/>
    <property type="match status" value="1"/>
</dbReference>
<evidence type="ECO:0000256" key="1">
    <source>
        <dbReference type="ARBA" id="ARBA00004571"/>
    </source>
</evidence>
<feature type="domain" description="PapC N-terminal" evidence="13">
    <location>
        <begin position="41"/>
        <end position="191"/>
    </location>
</feature>
<dbReference type="Pfam" id="PF13954">
    <property type="entry name" value="PapC_N"/>
    <property type="match status" value="1"/>
</dbReference>
<dbReference type="GO" id="GO:0009297">
    <property type="term" value="P:pilus assembly"/>
    <property type="evidence" value="ECO:0007669"/>
    <property type="project" value="InterPro"/>
</dbReference>
<evidence type="ECO:0000256" key="2">
    <source>
        <dbReference type="ARBA" id="ARBA00008064"/>
    </source>
</evidence>
<evidence type="ECO:0000256" key="3">
    <source>
        <dbReference type="ARBA" id="ARBA00022448"/>
    </source>
</evidence>
<accession>A0A1W6YGE3</accession>
<dbReference type="GO" id="GO:0009279">
    <property type="term" value="C:cell outer membrane"/>
    <property type="evidence" value="ECO:0007669"/>
    <property type="project" value="UniProtKB-SubCell"/>
</dbReference>
<dbReference type="STRING" id="1416806.CAL12_04580"/>
<dbReference type="Proteomes" id="UP000194151">
    <property type="component" value="Chromosome"/>
</dbReference>
<dbReference type="InterPro" id="IPR043142">
    <property type="entry name" value="PapC-like_C_sf"/>
</dbReference>
<evidence type="ECO:0000256" key="4">
    <source>
        <dbReference type="ARBA" id="ARBA00022452"/>
    </source>
</evidence>